<proteinExistence type="predicted"/>
<evidence type="ECO:0000256" key="1">
    <source>
        <dbReference type="SAM" id="SignalP"/>
    </source>
</evidence>
<dbReference type="AlphaFoldDB" id="A0A0A9CS07"/>
<protein>
    <submittedName>
        <fullName evidence="2">Uncharacterized protein</fullName>
    </submittedName>
</protein>
<reference evidence="2" key="1">
    <citation type="submission" date="2014-09" db="EMBL/GenBank/DDBJ databases">
        <authorList>
            <person name="Magalhaes I.L.F."/>
            <person name="Oliveira U."/>
            <person name="Santos F.R."/>
            <person name="Vidigal T.H.D.A."/>
            <person name="Brescovit A.D."/>
            <person name="Santos A.J."/>
        </authorList>
    </citation>
    <scope>NUCLEOTIDE SEQUENCE</scope>
    <source>
        <tissue evidence="2">Shoot tissue taken approximately 20 cm above the soil surface</tissue>
    </source>
</reference>
<accession>A0A0A9CS07</accession>
<keyword evidence="1" id="KW-0732">Signal</keyword>
<sequence length="60" mass="6666">MWLPPNLACTRVALLFLNEHLTIVCSSCCNNMSQSFCFFPLASFSDIISFSPPDPHQSAD</sequence>
<feature type="signal peptide" evidence="1">
    <location>
        <begin position="1"/>
        <end position="26"/>
    </location>
</feature>
<evidence type="ECO:0000313" key="2">
    <source>
        <dbReference type="EMBL" id="JAD74292.1"/>
    </source>
</evidence>
<organism evidence="2">
    <name type="scientific">Arundo donax</name>
    <name type="common">Giant reed</name>
    <name type="synonym">Donax arundinaceus</name>
    <dbReference type="NCBI Taxonomy" id="35708"/>
    <lineage>
        <taxon>Eukaryota</taxon>
        <taxon>Viridiplantae</taxon>
        <taxon>Streptophyta</taxon>
        <taxon>Embryophyta</taxon>
        <taxon>Tracheophyta</taxon>
        <taxon>Spermatophyta</taxon>
        <taxon>Magnoliopsida</taxon>
        <taxon>Liliopsida</taxon>
        <taxon>Poales</taxon>
        <taxon>Poaceae</taxon>
        <taxon>PACMAD clade</taxon>
        <taxon>Arundinoideae</taxon>
        <taxon>Arundineae</taxon>
        <taxon>Arundo</taxon>
    </lineage>
</organism>
<feature type="chain" id="PRO_5002046149" evidence="1">
    <location>
        <begin position="27"/>
        <end position="60"/>
    </location>
</feature>
<reference evidence="2" key="2">
    <citation type="journal article" date="2015" name="Data Brief">
        <title>Shoot transcriptome of the giant reed, Arundo donax.</title>
        <authorList>
            <person name="Barrero R.A."/>
            <person name="Guerrero F.D."/>
            <person name="Moolhuijzen P."/>
            <person name="Goolsby J.A."/>
            <person name="Tidwell J."/>
            <person name="Bellgard S.E."/>
            <person name="Bellgard M.I."/>
        </authorList>
    </citation>
    <scope>NUCLEOTIDE SEQUENCE</scope>
    <source>
        <tissue evidence="2">Shoot tissue taken approximately 20 cm above the soil surface</tissue>
    </source>
</reference>
<dbReference type="EMBL" id="GBRH01223603">
    <property type="protein sequence ID" value="JAD74292.1"/>
    <property type="molecule type" value="Transcribed_RNA"/>
</dbReference>
<name>A0A0A9CS07_ARUDO</name>